<gene>
    <name evidence="1" type="ORF">RPERSI_LOCUS11496</name>
</gene>
<evidence type="ECO:0000313" key="2">
    <source>
        <dbReference type="Proteomes" id="UP000789920"/>
    </source>
</evidence>
<organism evidence="1 2">
    <name type="scientific">Racocetra persica</name>
    <dbReference type="NCBI Taxonomy" id="160502"/>
    <lineage>
        <taxon>Eukaryota</taxon>
        <taxon>Fungi</taxon>
        <taxon>Fungi incertae sedis</taxon>
        <taxon>Mucoromycota</taxon>
        <taxon>Glomeromycotina</taxon>
        <taxon>Glomeromycetes</taxon>
        <taxon>Diversisporales</taxon>
        <taxon>Gigasporaceae</taxon>
        <taxon>Racocetra</taxon>
    </lineage>
</organism>
<dbReference type="Proteomes" id="UP000789920">
    <property type="component" value="Unassembled WGS sequence"/>
</dbReference>
<keyword evidence="2" id="KW-1185">Reference proteome</keyword>
<sequence length="120" mass="14106">SEDIFYSDRDKYLITEYDEFNIFICCKQRRKKGVGFNDVERVAGFMSSYHPDNIGVIVTNKNYSNNSYDQAPKMNVIICHTQNLIINIIEEVERKRKKIAENNDEPKQIHVEVEVEVEDD</sequence>
<comment type="caution">
    <text evidence="1">The sequence shown here is derived from an EMBL/GenBank/DDBJ whole genome shotgun (WGS) entry which is preliminary data.</text>
</comment>
<accession>A0ACA9PYV4</accession>
<protein>
    <submittedName>
        <fullName evidence="1">31823_t:CDS:1</fullName>
    </submittedName>
</protein>
<evidence type="ECO:0000313" key="1">
    <source>
        <dbReference type="EMBL" id="CAG8723432.1"/>
    </source>
</evidence>
<dbReference type="EMBL" id="CAJVQC010023704">
    <property type="protein sequence ID" value="CAG8723432.1"/>
    <property type="molecule type" value="Genomic_DNA"/>
</dbReference>
<proteinExistence type="predicted"/>
<reference evidence="1" key="1">
    <citation type="submission" date="2021-06" db="EMBL/GenBank/DDBJ databases">
        <authorList>
            <person name="Kallberg Y."/>
            <person name="Tangrot J."/>
            <person name="Rosling A."/>
        </authorList>
    </citation>
    <scope>NUCLEOTIDE SEQUENCE</scope>
    <source>
        <strain evidence="1">MA461A</strain>
    </source>
</reference>
<name>A0ACA9PYV4_9GLOM</name>
<feature type="non-terminal residue" evidence="1">
    <location>
        <position position="1"/>
    </location>
</feature>